<organism evidence="2 3">
    <name type="scientific">Phytophthora megakarya</name>
    <dbReference type="NCBI Taxonomy" id="4795"/>
    <lineage>
        <taxon>Eukaryota</taxon>
        <taxon>Sar</taxon>
        <taxon>Stramenopiles</taxon>
        <taxon>Oomycota</taxon>
        <taxon>Peronosporomycetes</taxon>
        <taxon>Peronosporales</taxon>
        <taxon>Peronosporaceae</taxon>
        <taxon>Phytophthora</taxon>
    </lineage>
</organism>
<name>A0A225UD01_9STRA</name>
<feature type="region of interest" description="Disordered" evidence="1">
    <location>
        <begin position="222"/>
        <end position="252"/>
    </location>
</feature>
<dbReference type="OrthoDB" id="93315at2759"/>
<evidence type="ECO:0000256" key="1">
    <source>
        <dbReference type="SAM" id="MobiDB-lite"/>
    </source>
</evidence>
<dbReference type="AlphaFoldDB" id="A0A225UD01"/>
<comment type="caution">
    <text evidence="2">The sequence shown here is derived from an EMBL/GenBank/DDBJ whole genome shotgun (WGS) entry which is preliminary data.</text>
</comment>
<accession>A0A225UD01</accession>
<protein>
    <submittedName>
        <fullName evidence="2">Uncharacterized protein</fullName>
    </submittedName>
</protein>
<feature type="compositionally biased region" description="Pro residues" evidence="1">
    <location>
        <begin position="285"/>
        <end position="298"/>
    </location>
</feature>
<feature type="non-terminal residue" evidence="2">
    <location>
        <position position="319"/>
    </location>
</feature>
<evidence type="ECO:0000313" key="3">
    <source>
        <dbReference type="Proteomes" id="UP000198211"/>
    </source>
</evidence>
<dbReference type="EMBL" id="NBNE01021542">
    <property type="protein sequence ID" value="OWY90915.1"/>
    <property type="molecule type" value="Genomic_DNA"/>
</dbReference>
<evidence type="ECO:0000313" key="2">
    <source>
        <dbReference type="EMBL" id="OWY90915.1"/>
    </source>
</evidence>
<gene>
    <name evidence="2" type="ORF">PHMEG_00040728</name>
</gene>
<reference evidence="3" key="1">
    <citation type="submission" date="2017-03" db="EMBL/GenBank/DDBJ databases">
        <title>Phytopthora megakarya and P. palmivora, two closely related causual agents of cacao black pod achieved similar genome size and gene model numbers by different mechanisms.</title>
        <authorList>
            <person name="Ali S."/>
            <person name="Shao J."/>
            <person name="Larry D.J."/>
            <person name="Kronmiller B."/>
            <person name="Shen D."/>
            <person name="Strem M.D."/>
            <person name="Melnick R.L."/>
            <person name="Guiltinan M.J."/>
            <person name="Tyler B.M."/>
            <person name="Meinhardt L.W."/>
            <person name="Bailey B.A."/>
        </authorList>
    </citation>
    <scope>NUCLEOTIDE SEQUENCE [LARGE SCALE GENOMIC DNA]</scope>
    <source>
        <strain evidence="3">zdho120</strain>
    </source>
</reference>
<proteinExistence type="predicted"/>
<dbReference type="Proteomes" id="UP000198211">
    <property type="component" value="Unassembled WGS sequence"/>
</dbReference>
<feature type="compositionally biased region" description="Basic and acidic residues" evidence="1">
    <location>
        <begin position="228"/>
        <end position="244"/>
    </location>
</feature>
<feature type="region of interest" description="Disordered" evidence="1">
    <location>
        <begin position="272"/>
        <end position="319"/>
    </location>
</feature>
<feature type="compositionally biased region" description="Low complexity" evidence="1">
    <location>
        <begin position="299"/>
        <end position="311"/>
    </location>
</feature>
<sequence>MFNQTLPHGYLTQLSTLLASQPIPAFWQQLEADVGQNNAMGIVDMIHEFDIALAMDFTSVAERFQRLRTVQNRLNRQGQEMLRVHLLPSQLMIGTVLSLLPSHLWGPSVTFTPEESTLEMVEKKMKAIFGIKSKAEIQSMGKTGIQPAPAPVSVPVNNAAKSVAGEKGLTNRAGKRIALPLPTANEGVNHCFYCNCIQNDMNGIGPHFKRDCPKRKADMAQGFGRKNIHSEPRPLKIRKTDHAKVQKVQPATQATVRKEIPVDAALQRLQISDTTEVKSDRDEPMTPPRDTPMTPPRDAPTSPVVSSSAADSGDEDMNE</sequence>
<keyword evidence="3" id="KW-1185">Reference proteome</keyword>
<feature type="compositionally biased region" description="Basic and acidic residues" evidence="1">
    <location>
        <begin position="275"/>
        <end position="284"/>
    </location>
</feature>